<keyword evidence="4" id="KW-0963">Cytoplasm</keyword>
<dbReference type="SUPFAM" id="SSF48726">
    <property type="entry name" value="Immunoglobulin"/>
    <property type="match status" value="1"/>
</dbReference>
<dbReference type="InterPro" id="IPR001680">
    <property type="entry name" value="WD40_rpt"/>
</dbReference>
<dbReference type="GO" id="GO:0005737">
    <property type="term" value="C:cytoplasm"/>
    <property type="evidence" value="ECO:0007669"/>
    <property type="project" value="UniProtKB-SubCell"/>
</dbReference>
<dbReference type="AlphaFoldDB" id="A0AAD9GXN7"/>
<dbReference type="PROSITE" id="PS50835">
    <property type="entry name" value="IG_LIKE"/>
    <property type="match status" value="1"/>
</dbReference>
<evidence type="ECO:0000256" key="5">
    <source>
        <dbReference type="PROSITE-ProRule" id="PRU00221"/>
    </source>
</evidence>
<dbReference type="InterPro" id="IPR013783">
    <property type="entry name" value="Ig-like_fold"/>
</dbReference>
<dbReference type="SMART" id="SM00320">
    <property type="entry name" value="WD40"/>
    <property type="match status" value="2"/>
</dbReference>
<reference evidence="7" key="1">
    <citation type="submission" date="2023-08" db="EMBL/GenBank/DDBJ databases">
        <title>Reference Genome Resource for the Citrus Pathogen Phytophthora citrophthora.</title>
        <authorList>
            <person name="Moller H."/>
            <person name="Coetzee B."/>
            <person name="Rose L.J."/>
            <person name="Van Niekerk J.M."/>
        </authorList>
    </citation>
    <scope>NUCLEOTIDE SEQUENCE</scope>
    <source>
        <strain evidence="7">STE-U-9442</strain>
    </source>
</reference>
<dbReference type="InterPro" id="IPR036322">
    <property type="entry name" value="WD40_repeat_dom_sf"/>
</dbReference>
<evidence type="ECO:0000256" key="1">
    <source>
        <dbReference type="ARBA" id="ARBA00004496"/>
    </source>
</evidence>
<evidence type="ECO:0000259" key="6">
    <source>
        <dbReference type="PROSITE" id="PS50835"/>
    </source>
</evidence>
<keyword evidence="8" id="KW-1185">Reference proteome</keyword>
<dbReference type="PANTHER" id="PTHR13463:SF3">
    <property type="entry name" value="PROTEIN C10"/>
    <property type="match status" value="1"/>
</dbReference>
<dbReference type="EMBL" id="JASMQC010000003">
    <property type="protein sequence ID" value="KAK1946425.1"/>
    <property type="molecule type" value="Genomic_DNA"/>
</dbReference>
<gene>
    <name evidence="7" type="ORF">P3T76_001978</name>
</gene>
<dbReference type="InterPro" id="IPR026317">
    <property type="entry name" value="P_C10"/>
</dbReference>
<dbReference type="GO" id="GO:0009791">
    <property type="term" value="P:post-embryonic development"/>
    <property type="evidence" value="ECO:0007669"/>
    <property type="project" value="TreeGrafter"/>
</dbReference>
<evidence type="ECO:0000313" key="8">
    <source>
        <dbReference type="Proteomes" id="UP001259832"/>
    </source>
</evidence>
<feature type="repeat" description="WD" evidence="5">
    <location>
        <begin position="591"/>
        <end position="632"/>
    </location>
</feature>
<evidence type="ECO:0000256" key="2">
    <source>
        <dbReference type="ARBA" id="ARBA00007083"/>
    </source>
</evidence>
<dbReference type="SMART" id="SM00409">
    <property type="entry name" value="IG"/>
    <property type="match status" value="1"/>
</dbReference>
<evidence type="ECO:0000313" key="7">
    <source>
        <dbReference type="EMBL" id="KAK1946425.1"/>
    </source>
</evidence>
<sequence length="708" mass="79700">MPRRRAPKCRPAPLQPREHLQGVDSFCVSCGSRNVTVFRQSNGCSSNQKLLKCQSCSLISPDFSQSKPQSGIQEEFVALDKAQTKEMADQILDAFTHQRTKQKLQQTLNYAQGDLGLICHKYLPVAIEVFAHVVSLFGFTDSIEGVLESVRVMQMHAKDDEQLVQKLISIRKVLTPTGNWIQEDNDAEKEDELRRELDQQALQQKKEEEQRKELLALENAKKARLRAKKISLGLDPSIQRPPVLVDVPPPVVAAREHARLELRVNAKYVQKFQWFFNGRLIEDEEFVSGINRPTLVISKLTKRTTGEFYCTCENEEGTVSSPVCRVSLAALTLSCHGSKTLKSLSTSPWYPCEKSALVCVDQKLNLYDGKSLVLMKAFPAIPAAMRALAWDSQTKTAVAFSNSIQHESNEPVQAYFYLPELGISQTTNRRRSSSNLGLPPSKTGNSLKFQLMDVQSVGEVAEVRFAAFLDTGKRLLVTDMMHQVALFDVSPYVCRKVISFDSDVVCDVAVFPRSPLVFALAFRDKLFIKIYSNKKPSSMEFSEHQINFKFPVHRAAFDASGFFLAVAETGFMKSWLSITSVKAKTPLKKRFVAHAGRISGLQWTTKSSFLLSASYDGYAKLWDPQTMSNLLTVHLDPCGIHSMLLMEELSILMVLGYSSCRLQSRVVNQLPELEASRLVELNEQAANIQKIWKGRKTRELIAKYIKEK</sequence>
<dbReference type="InterPro" id="IPR003599">
    <property type="entry name" value="Ig_sub"/>
</dbReference>
<keyword evidence="5" id="KW-0853">WD repeat</keyword>
<evidence type="ECO:0000256" key="3">
    <source>
        <dbReference type="ARBA" id="ARBA00020502"/>
    </source>
</evidence>
<organism evidence="7 8">
    <name type="scientific">Phytophthora citrophthora</name>
    <dbReference type="NCBI Taxonomy" id="4793"/>
    <lineage>
        <taxon>Eukaryota</taxon>
        <taxon>Sar</taxon>
        <taxon>Stramenopiles</taxon>
        <taxon>Oomycota</taxon>
        <taxon>Peronosporomycetes</taxon>
        <taxon>Peronosporales</taxon>
        <taxon>Peronosporaceae</taxon>
        <taxon>Phytophthora</taxon>
    </lineage>
</organism>
<dbReference type="InterPro" id="IPR036179">
    <property type="entry name" value="Ig-like_dom_sf"/>
</dbReference>
<dbReference type="SUPFAM" id="SSF50978">
    <property type="entry name" value="WD40 repeat-like"/>
    <property type="match status" value="1"/>
</dbReference>
<dbReference type="Gene3D" id="2.130.10.10">
    <property type="entry name" value="YVTN repeat-like/Quinoprotein amine dehydrogenase"/>
    <property type="match status" value="1"/>
</dbReference>
<evidence type="ECO:0000256" key="4">
    <source>
        <dbReference type="ARBA" id="ARBA00022490"/>
    </source>
</evidence>
<dbReference type="Gene3D" id="2.60.40.10">
    <property type="entry name" value="Immunoglobulins"/>
    <property type="match status" value="1"/>
</dbReference>
<dbReference type="Proteomes" id="UP001259832">
    <property type="component" value="Unassembled WGS sequence"/>
</dbReference>
<feature type="domain" description="Ig-like" evidence="6">
    <location>
        <begin position="241"/>
        <end position="320"/>
    </location>
</feature>
<name>A0AAD9GXN7_9STRA</name>
<comment type="similarity">
    <text evidence="2">Belongs to the UPF0456 family.</text>
</comment>
<proteinExistence type="inferred from homology"/>
<dbReference type="PROSITE" id="PS50082">
    <property type="entry name" value="WD_REPEATS_2"/>
    <property type="match status" value="1"/>
</dbReference>
<dbReference type="Pfam" id="PF14974">
    <property type="entry name" value="P_C10"/>
    <property type="match status" value="1"/>
</dbReference>
<dbReference type="PANTHER" id="PTHR13463">
    <property type="entry name" value="PROTEIN C10"/>
    <property type="match status" value="1"/>
</dbReference>
<comment type="caution">
    <text evidence="7">The sequence shown here is derived from an EMBL/GenBank/DDBJ whole genome shotgun (WGS) entry which is preliminary data.</text>
</comment>
<comment type="subcellular location">
    <subcellularLocation>
        <location evidence="1">Cytoplasm</location>
    </subcellularLocation>
</comment>
<dbReference type="PROSITE" id="PS50294">
    <property type="entry name" value="WD_REPEATS_REGION"/>
    <property type="match status" value="1"/>
</dbReference>
<dbReference type="InterPro" id="IPR007110">
    <property type="entry name" value="Ig-like_dom"/>
</dbReference>
<dbReference type="InterPro" id="IPR015943">
    <property type="entry name" value="WD40/YVTN_repeat-like_dom_sf"/>
</dbReference>
<accession>A0AAD9GXN7</accession>
<protein>
    <recommendedName>
        <fullName evidence="3">Protein C10</fullName>
    </recommendedName>
</protein>